<organism evidence="3 4">
    <name type="scientific">Nocardioides marmoribigeumensis</name>
    <dbReference type="NCBI Taxonomy" id="433649"/>
    <lineage>
        <taxon>Bacteria</taxon>
        <taxon>Bacillati</taxon>
        <taxon>Actinomycetota</taxon>
        <taxon>Actinomycetes</taxon>
        <taxon>Propionibacteriales</taxon>
        <taxon>Nocardioidaceae</taxon>
        <taxon>Nocardioides</taxon>
    </lineage>
</organism>
<name>A0ABU2BY96_9ACTN</name>
<proteinExistence type="predicted"/>
<protein>
    <submittedName>
        <fullName evidence="3">Uncharacterized protein</fullName>
    </submittedName>
</protein>
<feature type="domain" description="TY-Chap central" evidence="1">
    <location>
        <begin position="188"/>
        <end position="311"/>
    </location>
</feature>
<dbReference type="EMBL" id="JAVDYG010000001">
    <property type="protein sequence ID" value="MDR7363371.1"/>
    <property type="molecule type" value="Genomic_DNA"/>
</dbReference>
<accession>A0ABU2BY96</accession>
<evidence type="ECO:0000313" key="3">
    <source>
        <dbReference type="EMBL" id="MDR7363371.1"/>
    </source>
</evidence>
<dbReference type="Proteomes" id="UP001183648">
    <property type="component" value="Unassembled WGS sequence"/>
</dbReference>
<gene>
    <name evidence="3" type="ORF">J2S63_002924</name>
</gene>
<evidence type="ECO:0000259" key="1">
    <source>
        <dbReference type="Pfam" id="PF22551"/>
    </source>
</evidence>
<keyword evidence="4" id="KW-1185">Reference proteome</keyword>
<dbReference type="Pfam" id="PF22552">
    <property type="entry name" value="TY-Chap3"/>
    <property type="match status" value="1"/>
</dbReference>
<evidence type="ECO:0000313" key="4">
    <source>
        <dbReference type="Proteomes" id="UP001183648"/>
    </source>
</evidence>
<dbReference type="InterPro" id="IPR054344">
    <property type="entry name" value="TY-Chap_N"/>
</dbReference>
<reference evidence="3 4" key="1">
    <citation type="submission" date="2023-07" db="EMBL/GenBank/DDBJ databases">
        <title>Sequencing the genomes of 1000 actinobacteria strains.</title>
        <authorList>
            <person name="Klenk H.-P."/>
        </authorList>
    </citation>
    <scope>NUCLEOTIDE SEQUENCE [LARGE SCALE GENOMIC DNA]</scope>
    <source>
        <strain evidence="3 4">DSM 19426</strain>
    </source>
</reference>
<sequence length="315" mass="34760">MNDNTSETNRRDAELDELWNQLEAGLSAYLVRMTDPDEQDHLLLEVPDPYDDGCGCPPYAQFAAFGDGLMVRAEISGNAYLRPQFHLDRAGQAVLTGFGWLGHDEGEPNWFVEVELGGVEAVASQVVTMLRDHFGVAHPQLLTHQAWGPAAEHVDLLGLCATGDVPEETVATPAVVSADAVFPDGPAELNALVAEVLRAKYQAEPKADDDGDFVIPHLGQPVFVRARDEQPAVEVIARVAHGAYSRRTAAVEVGLLNRDHGWVRWELHDRDVFLRLLIPAMPFVPRHLDDLLDVFLEKLSETRDDLALRLRAKVA</sequence>
<comment type="caution">
    <text evidence="3">The sequence shown here is derived from an EMBL/GenBank/DDBJ whole genome shotgun (WGS) entry which is preliminary data.</text>
</comment>
<dbReference type="Pfam" id="PF22551">
    <property type="entry name" value="TY-Chap1"/>
    <property type="match status" value="1"/>
</dbReference>
<evidence type="ECO:0000259" key="2">
    <source>
        <dbReference type="Pfam" id="PF22552"/>
    </source>
</evidence>
<dbReference type="InterPro" id="IPR054343">
    <property type="entry name" value="TY-Chap_M"/>
</dbReference>
<dbReference type="RefSeq" id="WP_310303702.1">
    <property type="nucleotide sequence ID" value="NZ_BAAAPS010000003.1"/>
</dbReference>
<feature type="domain" description="TY-Chap N-terminal" evidence="2">
    <location>
        <begin position="19"/>
        <end position="142"/>
    </location>
</feature>